<organism evidence="2 3">
    <name type="scientific">Streptomyces daliensis</name>
    <dbReference type="NCBI Taxonomy" id="299421"/>
    <lineage>
        <taxon>Bacteria</taxon>
        <taxon>Bacillati</taxon>
        <taxon>Actinomycetota</taxon>
        <taxon>Actinomycetes</taxon>
        <taxon>Kitasatosporales</taxon>
        <taxon>Streptomycetaceae</taxon>
        <taxon>Streptomyces</taxon>
    </lineage>
</organism>
<keyword evidence="3" id="KW-1185">Reference proteome</keyword>
<name>A0A8T4IJN6_9ACTN</name>
<reference evidence="2" key="1">
    <citation type="submission" date="2021-04" db="EMBL/GenBank/DDBJ databases">
        <title>Sequencing of actinobacteria type strains.</title>
        <authorList>
            <person name="Nguyen G.-S."/>
            <person name="Wentzel A."/>
        </authorList>
    </citation>
    <scope>NUCLEOTIDE SEQUENCE</scope>
    <source>
        <strain evidence="2">DSM 42095</strain>
    </source>
</reference>
<gene>
    <name evidence="2" type="ORF">KDA82_03740</name>
</gene>
<accession>A0A8T4IJN6</accession>
<evidence type="ECO:0000313" key="2">
    <source>
        <dbReference type="EMBL" id="MBR7672159.1"/>
    </source>
</evidence>
<comment type="caution">
    <text evidence="2">The sequence shown here is derived from an EMBL/GenBank/DDBJ whole genome shotgun (WGS) entry which is preliminary data.</text>
</comment>
<evidence type="ECO:0000256" key="1">
    <source>
        <dbReference type="SAM" id="MobiDB-lite"/>
    </source>
</evidence>
<dbReference type="AlphaFoldDB" id="A0A8T4IJN6"/>
<protein>
    <submittedName>
        <fullName evidence="2">Uncharacterized protein</fullName>
    </submittedName>
</protein>
<dbReference type="Proteomes" id="UP000675554">
    <property type="component" value="Unassembled WGS sequence"/>
</dbReference>
<feature type="region of interest" description="Disordered" evidence="1">
    <location>
        <begin position="1"/>
        <end position="29"/>
    </location>
</feature>
<evidence type="ECO:0000313" key="3">
    <source>
        <dbReference type="Proteomes" id="UP000675554"/>
    </source>
</evidence>
<proteinExistence type="predicted"/>
<dbReference type="EMBL" id="JAGSMN010000073">
    <property type="protein sequence ID" value="MBR7672159.1"/>
    <property type="molecule type" value="Genomic_DNA"/>
</dbReference>
<feature type="compositionally biased region" description="Basic and acidic residues" evidence="1">
    <location>
        <begin position="1"/>
        <end position="11"/>
    </location>
</feature>
<sequence length="158" mass="17683">MNSSEDPKESEPVAARSVEDADEETKEVSSRILDIIDLKGKVSEPGPGVNSCEGRDTEKFYKMIHPWSLTGAENGELRQAMTRLREKLPKEGWKIVAYGRNSSRAKSLELTADNHEKKFGVNVELWEEKESSGKKPKLVVSVISACYQTPKGEKVEPY</sequence>